<name>A0A7D8UQA5_9HELO</name>
<feature type="region of interest" description="Disordered" evidence="1">
    <location>
        <begin position="171"/>
        <end position="190"/>
    </location>
</feature>
<sequence length="293" mass="32151">MASPAKKSHHLQILKTNLHNRSISSIASDTATFHSAQGNSPQMELRPMSSPNSRRVTRPAPPSKPLASPKLESVKMNRQDSGFEDSTRSTASSRRTSSSSNRRRSPAKPQRRTTASSNGSGRPSTKLAGRSTPSAVRNSCSSGRRPCLHMRHTSPTQQAVRASTYQFFQFPSLSDPQPENDAAGPTAPPPVTVQYWTSDSTRRLEYAAIDAASGGMKGFLIKLIPDCILPAGSRRTRFHETDADSDVGSVRRYRLALPEEKANDEETDDPCDRKPRPGLWKRMTTFGGRSRSC</sequence>
<feature type="compositionally biased region" description="Polar residues" evidence="1">
    <location>
        <begin position="131"/>
        <end position="142"/>
    </location>
</feature>
<dbReference type="Proteomes" id="UP000481288">
    <property type="component" value="Unassembled WGS sequence"/>
</dbReference>
<feature type="compositionally biased region" description="Polar residues" evidence="1">
    <location>
        <begin position="28"/>
        <end position="42"/>
    </location>
</feature>
<comment type="caution">
    <text evidence="2">The sequence shown here is derived from an EMBL/GenBank/DDBJ whole genome shotgun (WGS) entry which is preliminary data.</text>
</comment>
<gene>
    <name evidence="2" type="ORF">LCER1_G004661</name>
</gene>
<feature type="compositionally biased region" description="Polar residues" evidence="1">
    <location>
        <begin position="112"/>
        <end position="123"/>
    </location>
</feature>
<reference evidence="2 3" key="1">
    <citation type="submission" date="2018-05" db="EMBL/GenBank/DDBJ databases">
        <title>Whole genome sequencing for identification of molecular markers to develop diagnostic detection tools for the regulated plant pathogen Lachnellula willkommii.</title>
        <authorList>
            <person name="Giroux E."/>
            <person name="Bilodeau G."/>
        </authorList>
    </citation>
    <scope>NUCLEOTIDE SEQUENCE [LARGE SCALE GENOMIC DNA]</scope>
    <source>
        <strain evidence="2 3">CBS 625.97</strain>
    </source>
</reference>
<feature type="region of interest" description="Disordered" evidence="1">
    <location>
        <begin position="28"/>
        <end position="157"/>
    </location>
</feature>
<evidence type="ECO:0000256" key="1">
    <source>
        <dbReference type="SAM" id="MobiDB-lite"/>
    </source>
</evidence>
<keyword evidence="3" id="KW-1185">Reference proteome</keyword>
<accession>A0A7D8UQA5</accession>
<proteinExistence type="predicted"/>
<dbReference type="OrthoDB" id="5366332at2759"/>
<feature type="region of interest" description="Disordered" evidence="1">
    <location>
        <begin position="256"/>
        <end position="293"/>
    </location>
</feature>
<dbReference type="AlphaFoldDB" id="A0A7D8UQA5"/>
<organism evidence="2 3">
    <name type="scientific">Lachnellula cervina</name>
    <dbReference type="NCBI Taxonomy" id="1316786"/>
    <lineage>
        <taxon>Eukaryota</taxon>
        <taxon>Fungi</taxon>
        <taxon>Dikarya</taxon>
        <taxon>Ascomycota</taxon>
        <taxon>Pezizomycotina</taxon>
        <taxon>Leotiomycetes</taxon>
        <taxon>Helotiales</taxon>
        <taxon>Lachnaceae</taxon>
        <taxon>Lachnellula</taxon>
    </lineage>
</organism>
<evidence type="ECO:0000313" key="2">
    <source>
        <dbReference type="EMBL" id="TVY55071.1"/>
    </source>
</evidence>
<dbReference type="EMBL" id="QGMG01000277">
    <property type="protein sequence ID" value="TVY55071.1"/>
    <property type="molecule type" value="Genomic_DNA"/>
</dbReference>
<evidence type="ECO:0000313" key="3">
    <source>
        <dbReference type="Proteomes" id="UP000481288"/>
    </source>
</evidence>
<feature type="compositionally biased region" description="Low complexity" evidence="1">
    <location>
        <begin position="88"/>
        <end position="100"/>
    </location>
</feature>
<protein>
    <submittedName>
        <fullName evidence="2">Uncharacterized protein</fullName>
    </submittedName>
</protein>
<feature type="compositionally biased region" description="Basic residues" evidence="1">
    <location>
        <begin position="101"/>
        <end position="111"/>
    </location>
</feature>